<evidence type="ECO:0000313" key="9">
    <source>
        <dbReference type="EMBL" id="CUU42026.1"/>
    </source>
</evidence>
<dbReference type="InterPro" id="IPR004872">
    <property type="entry name" value="Lipoprotein_NlpA"/>
</dbReference>
<gene>
    <name evidence="9" type="primary">metQ_2</name>
    <name evidence="8" type="ORF">BV133_3164</name>
    <name evidence="9" type="ORF">BVIRIDIS_10270</name>
</gene>
<keyword evidence="10" id="KW-1185">Reference proteome</keyword>
<keyword evidence="6 9" id="KW-0449">Lipoprotein</keyword>
<reference evidence="8" key="1">
    <citation type="journal article" date="2015" name="Genome Announc.">
        <title>Complete Genome Sequence of the Bacteriochlorophyll b-Producing Photosynthetic Bacterium Blastochloris viridis.</title>
        <authorList>
            <person name="Tsukatani Y."/>
            <person name="Hirose Y."/>
            <person name="Harada J."/>
            <person name="Misawa N."/>
            <person name="Mori K."/>
            <person name="Inoue K."/>
            <person name="Tamiaki H."/>
        </authorList>
    </citation>
    <scope>NUCLEOTIDE SEQUENCE [LARGE SCALE GENOMIC DNA]</scope>
    <source>
        <strain evidence="8">DSM 133</strain>
    </source>
</reference>
<dbReference type="EMBL" id="AP014854">
    <property type="protein sequence ID" value="BAS00758.1"/>
    <property type="molecule type" value="Genomic_DNA"/>
</dbReference>
<feature type="signal peptide" evidence="7">
    <location>
        <begin position="1"/>
        <end position="23"/>
    </location>
</feature>
<evidence type="ECO:0000313" key="8">
    <source>
        <dbReference type="EMBL" id="BAS00758.1"/>
    </source>
</evidence>
<reference evidence="10" key="3">
    <citation type="journal article" date="2016" name="Genome Announc.">
        <title>Revised genome sequence of the purple photosynthetic bacterium Blastochloris viridis.</title>
        <authorList>
            <person name="Liu L.N."/>
            <person name="Faulkner M."/>
            <person name="Liu X."/>
            <person name="Huang F."/>
            <person name="Darby A.C."/>
            <person name="Hall N."/>
        </authorList>
    </citation>
    <scope>NUCLEOTIDE SEQUENCE [LARGE SCALE GENOMIC DNA]</scope>
    <source>
        <strain evidence="10">ATCC 19567 / DSM 133 / F</strain>
    </source>
</reference>
<dbReference type="STRING" id="1079.BVIR_1582"/>
<dbReference type="PANTHER" id="PTHR30429:SF1">
    <property type="entry name" value="D-METHIONINE-BINDING LIPOPROTEIN METQ-RELATED"/>
    <property type="match status" value="1"/>
</dbReference>
<keyword evidence="5" id="KW-0564">Palmitate</keyword>
<dbReference type="Proteomes" id="UP000065734">
    <property type="component" value="Chromosome I"/>
</dbReference>
<evidence type="ECO:0000256" key="5">
    <source>
        <dbReference type="ARBA" id="ARBA00023139"/>
    </source>
</evidence>
<organism evidence="9 10">
    <name type="scientific">Blastochloris viridis</name>
    <name type="common">Rhodopseudomonas viridis</name>
    <dbReference type="NCBI Taxonomy" id="1079"/>
    <lineage>
        <taxon>Bacteria</taxon>
        <taxon>Pseudomonadati</taxon>
        <taxon>Pseudomonadota</taxon>
        <taxon>Alphaproteobacteria</taxon>
        <taxon>Hyphomicrobiales</taxon>
        <taxon>Blastochloridaceae</taxon>
        <taxon>Blastochloris</taxon>
    </lineage>
</organism>
<evidence type="ECO:0000256" key="4">
    <source>
        <dbReference type="ARBA" id="ARBA00023136"/>
    </source>
</evidence>
<dbReference type="Gene3D" id="3.40.190.10">
    <property type="entry name" value="Periplasmic binding protein-like II"/>
    <property type="match status" value="2"/>
</dbReference>
<protein>
    <submittedName>
        <fullName evidence="9">D-methionine-binding lipoprotein metQ</fullName>
    </submittedName>
    <submittedName>
        <fullName evidence="8">Methionine ABC transporter substrate-binding protein</fullName>
    </submittedName>
</protein>
<dbReference type="PIRSF" id="PIRSF002854">
    <property type="entry name" value="MetQ"/>
    <property type="match status" value="1"/>
</dbReference>
<accession>A0A0H5BEV9</accession>
<evidence type="ECO:0000256" key="1">
    <source>
        <dbReference type="ARBA" id="ARBA00004635"/>
    </source>
</evidence>
<dbReference type="AlphaFoldDB" id="A0A0H5BEV9"/>
<name>A0A0H5BEV9_BLAVI</name>
<evidence type="ECO:0000256" key="3">
    <source>
        <dbReference type="ARBA" id="ARBA00022729"/>
    </source>
</evidence>
<feature type="chain" id="PRO_5014229140" evidence="7">
    <location>
        <begin position="24"/>
        <end position="261"/>
    </location>
</feature>
<proteinExistence type="inferred from homology"/>
<evidence type="ECO:0000313" key="10">
    <source>
        <dbReference type="Proteomes" id="UP000065734"/>
    </source>
</evidence>
<dbReference type="SUPFAM" id="SSF53850">
    <property type="entry name" value="Periplasmic binding protein-like II"/>
    <property type="match status" value="1"/>
</dbReference>
<dbReference type="PATRIC" id="fig|1079.6.peg.1638"/>
<sequence>MRRLFHRLSVAAISFAVSTPAVAETIRVGATSGPHAQILEAVVPVAKSRGLDIKIVEFSDGTMINPATDSGEIDANAFQHTPYLDRQNRDRHLDVVSVARTVLMPITAYSKRHATVAGLPRGGEIAIPNDPTNSGRALKLLEGSGLLRLKPGTGFEATVFDIIDNPNGFRITELEAAQIPRVLADVDLGVINTNYAIRAGLDPRKDALLRENELSDYFCLIGVARRNVEQPWVKTLVESFRSDEVKTFIIGTFKGDILAGW</sequence>
<comment type="subcellular location">
    <subcellularLocation>
        <location evidence="1">Membrane</location>
        <topology evidence="1">Lipid-anchor</topology>
    </subcellularLocation>
</comment>
<comment type="similarity">
    <text evidence="2">Belongs to the NlpA lipoprotein family.</text>
</comment>
<keyword evidence="3 7" id="KW-0732">Signal</keyword>
<reference evidence="9" key="2">
    <citation type="submission" date="2015-11" db="EMBL/GenBank/DDBJ databases">
        <authorList>
            <person name="Zhang Y."/>
            <person name="Guo Z."/>
        </authorList>
    </citation>
    <scope>NUCLEOTIDE SEQUENCE</scope>
    <source>
        <strain evidence="9">1</strain>
    </source>
</reference>
<dbReference type="EMBL" id="LN907867">
    <property type="protein sequence ID" value="CUU42026.1"/>
    <property type="molecule type" value="Genomic_DNA"/>
</dbReference>
<keyword evidence="4" id="KW-0472">Membrane</keyword>
<dbReference type="CDD" id="cd13598">
    <property type="entry name" value="PBP2_lipoprotein_IlpA_like"/>
    <property type="match status" value="1"/>
</dbReference>
<evidence type="ECO:0000256" key="6">
    <source>
        <dbReference type="ARBA" id="ARBA00023288"/>
    </source>
</evidence>
<dbReference type="PANTHER" id="PTHR30429">
    <property type="entry name" value="D-METHIONINE-BINDING LIPOPROTEIN METQ"/>
    <property type="match status" value="1"/>
</dbReference>
<dbReference type="KEGG" id="bvr:BVIR_1582"/>
<evidence type="ECO:0000256" key="7">
    <source>
        <dbReference type="SAM" id="SignalP"/>
    </source>
</evidence>
<dbReference type="GO" id="GO:0016020">
    <property type="term" value="C:membrane"/>
    <property type="evidence" value="ECO:0007669"/>
    <property type="project" value="UniProtKB-SubCell"/>
</dbReference>
<evidence type="ECO:0000256" key="2">
    <source>
        <dbReference type="ARBA" id="ARBA00008973"/>
    </source>
</evidence>
<dbReference type="Pfam" id="PF03180">
    <property type="entry name" value="Lipoprotein_9"/>
    <property type="match status" value="1"/>
</dbReference>